<keyword evidence="3 7" id="KW-0479">Metal-binding</keyword>
<dbReference type="InterPro" id="IPR036396">
    <property type="entry name" value="Cyt_P450_sf"/>
</dbReference>
<dbReference type="InterPro" id="IPR002397">
    <property type="entry name" value="Cyt_P450_B"/>
</dbReference>
<accession>A0A7I7Q459</accession>
<keyword evidence="2 7" id="KW-0349">Heme</keyword>
<dbReference type="PANTHER" id="PTHR46696:SF6">
    <property type="entry name" value="P450, PUTATIVE (EUROFUNG)-RELATED"/>
    <property type="match status" value="1"/>
</dbReference>
<dbReference type="RefSeq" id="WP_163788776.1">
    <property type="nucleotide sequence ID" value="NZ_AP022587.1"/>
</dbReference>
<dbReference type="KEGG" id="msto:MSTO_09910"/>
<dbReference type="SUPFAM" id="SSF48264">
    <property type="entry name" value="Cytochrome P450"/>
    <property type="match status" value="1"/>
</dbReference>
<dbReference type="PROSITE" id="PS00086">
    <property type="entry name" value="CYTOCHROME_P450"/>
    <property type="match status" value="1"/>
</dbReference>
<dbReference type="PANTHER" id="PTHR46696">
    <property type="entry name" value="P450, PUTATIVE (EUROFUNG)-RELATED"/>
    <property type="match status" value="1"/>
</dbReference>
<dbReference type="GO" id="GO:0005506">
    <property type="term" value="F:iron ion binding"/>
    <property type="evidence" value="ECO:0007669"/>
    <property type="project" value="InterPro"/>
</dbReference>
<evidence type="ECO:0000256" key="5">
    <source>
        <dbReference type="ARBA" id="ARBA00023004"/>
    </source>
</evidence>
<dbReference type="Gene3D" id="1.10.630.10">
    <property type="entry name" value="Cytochrome P450"/>
    <property type="match status" value="1"/>
</dbReference>
<gene>
    <name evidence="8" type="ORF">MSTO_09910</name>
</gene>
<reference evidence="8 9" key="1">
    <citation type="journal article" date="2019" name="Emerg. Microbes Infect.">
        <title>Comprehensive subspecies identification of 175 nontuberculous mycobacteria species based on 7547 genomic profiles.</title>
        <authorList>
            <person name="Matsumoto Y."/>
            <person name="Kinjo T."/>
            <person name="Motooka D."/>
            <person name="Nabeya D."/>
            <person name="Jung N."/>
            <person name="Uechi K."/>
            <person name="Horii T."/>
            <person name="Iida T."/>
            <person name="Fujita J."/>
            <person name="Nakamura S."/>
        </authorList>
    </citation>
    <scope>NUCLEOTIDE SEQUENCE [LARGE SCALE GENOMIC DNA]</scope>
    <source>
        <strain evidence="8 9">JCM 17783</strain>
    </source>
</reference>
<evidence type="ECO:0000313" key="8">
    <source>
        <dbReference type="EMBL" id="BBY20786.1"/>
    </source>
</evidence>
<dbReference type="EMBL" id="AP022587">
    <property type="protein sequence ID" value="BBY20786.1"/>
    <property type="molecule type" value="Genomic_DNA"/>
</dbReference>
<evidence type="ECO:0000256" key="4">
    <source>
        <dbReference type="ARBA" id="ARBA00023002"/>
    </source>
</evidence>
<dbReference type="Pfam" id="PF00067">
    <property type="entry name" value="p450"/>
    <property type="match status" value="1"/>
</dbReference>
<dbReference type="InterPro" id="IPR017972">
    <property type="entry name" value="Cyt_P450_CS"/>
</dbReference>
<evidence type="ECO:0000256" key="2">
    <source>
        <dbReference type="ARBA" id="ARBA00022617"/>
    </source>
</evidence>
<dbReference type="GO" id="GO:0020037">
    <property type="term" value="F:heme binding"/>
    <property type="evidence" value="ECO:0007669"/>
    <property type="project" value="InterPro"/>
</dbReference>
<dbReference type="PRINTS" id="PR00359">
    <property type="entry name" value="BP450"/>
</dbReference>
<keyword evidence="5 7" id="KW-0408">Iron</keyword>
<comment type="similarity">
    <text evidence="1 7">Belongs to the cytochrome P450 family.</text>
</comment>
<dbReference type="Proteomes" id="UP000467130">
    <property type="component" value="Chromosome"/>
</dbReference>
<keyword evidence="6 7" id="KW-0503">Monooxygenase</keyword>
<organism evidence="8 9">
    <name type="scientific">Mycobacterium stomatepiae</name>
    <dbReference type="NCBI Taxonomy" id="470076"/>
    <lineage>
        <taxon>Bacteria</taxon>
        <taxon>Bacillati</taxon>
        <taxon>Actinomycetota</taxon>
        <taxon>Actinomycetes</taxon>
        <taxon>Mycobacteriales</taxon>
        <taxon>Mycobacteriaceae</taxon>
        <taxon>Mycobacterium</taxon>
        <taxon>Mycobacterium simiae complex</taxon>
    </lineage>
</organism>
<dbReference type="GO" id="GO:0004497">
    <property type="term" value="F:monooxygenase activity"/>
    <property type="evidence" value="ECO:0007669"/>
    <property type="project" value="UniProtKB-KW"/>
</dbReference>
<dbReference type="InterPro" id="IPR001128">
    <property type="entry name" value="Cyt_P450"/>
</dbReference>
<keyword evidence="4 7" id="KW-0560">Oxidoreductase</keyword>
<evidence type="ECO:0000256" key="1">
    <source>
        <dbReference type="ARBA" id="ARBA00010617"/>
    </source>
</evidence>
<keyword evidence="9" id="KW-1185">Reference proteome</keyword>
<evidence type="ECO:0000313" key="9">
    <source>
        <dbReference type="Proteomes" id="UP000467130"/>
    </source>
</evidence>
<dbReference type="GO" id="GO:0016705">
    <property type="term" value="F:oxidoreductase activity, acting on paired donors, with incorporation or reduction of molecular oxygen"/>
    <property type="evidence" value="ECO:0007669"/>
    <property type="project" value="InterPro"/>
</dbReference>
<proteinExistence type="inferred from homology"/>
<dbReference type="AlphaFoldDB" id="A0A7I7Q459"/>
<name>A0A7I7Q459_9MYCO</name>
<evidence type="ECO:0000256" key="7">
    <source>
        <dbReference type="RuleBase" id="RU000461"/>
    </source>
</evidence>
<evidence type="ECO:0000256" key="6">
    <source>
        <dbReference type="ARBA" id="ARBA00023033"/>
    </source>
</evidence>
<evidence type="ECO:0000256" key="3">
    <source>
        <dbReference type="ARBA" id="ARBA00022723"/>
    </source>
</evidence>
<sequence>MRNRYSAPGDPLMRESAIEDPQHEIFAKYLDACPILDRGDDSPLVISRREDIVFITQHPAVLGNGDAGMPMAAGRRLIPLDIDGAEHTKYRRLLDPLFAPKAKTSQIANLEPVVRRLANSLIDNFVDADEVELFSSFCEPLPSIIFVDLLGLPQQDRQFFIQFKEDILRANEDTPEANAKRRMAALQRMFGYLGEQLDVREQQPDQHPGLLTGLLHTEIDGERLTWEELLNIFLLLVIAGLDTVVGALSSMFGWFACHPDAQRQVREDPSLVDSAVEELLRWESPVQWGLRLATEDMTLPSSYQLKAGDYVQVLWAAANLDADTCPDPMNLRLDRKQCRHIAFGSGAHRCLGSHLARLEMRCALDEFHRRVGEYRIKPGASAGYPGGMVRAVKPLPLVFEH</sequence>
<protein>
    <submittedName>
        <fullName evidence="8">Cytochrome P450</fullName>
    </submittedName>
</protein>